<evidence type="ECO:0000313" key="2">
    <source>
        <dbReference type="EMBL" id="SER16408.1"/>
    </source>
</evidence>
<gene>
    <name evidence="2" type="ORF">SAMN02787113_03141</name>
</gene>
<accession>A0A1H9LYE8</accession>
<dbReference type="InterPro" id="IPR000836">
    <property type="entry name" value="PRTase_dom"/>
</dbReference>
<dbReference type="AlphaFoldDB" id="A0A1H9LYE8"/>
<proteinExistence type="inferred from homology"/>
<evidence type="ECO:0000256" key="1">
    <source>
        <dbReference type="ARBA" id="ARBA00008007"/>
    </source>
</evidence>
<dbReference type="InterPro" id="IPR029057">
    <property type="entry name" value="PRTase-like"/>
</dbReference>
<dbReference type="Gene3D" id="3.40.50.2020">
    <property type="match status" value="1"/>
</dbReference>
<comment type="similarity">
    <text evidence="1">Belongs to the ComF/GntX family.</text>
</comment>
<name>A0A1H9LYE8_9BACI</name>
<dbReference type="Proteomes" id="UP000199410">
    <property type="component" value="Unassembled WGS sequence"/>
</dbReference>
<protein>
    <submittedName>
        <fullName evidence="2">Competence protein ComFC</fullName>
    </submittedName>
</protein>
<organism evidence="2 3">
    <name type="scientific">Lysinibacillus fusiformis</name>
    <dbReference type="NCBI Taxonomy" id="28031"/>
    <lineage>
        <taxon>Bacteria</taxon>
        <taxon>Bacillati</taxon>
        <taxon>Bacillota</taxon>
        <taxon>Bacilli</taxon>
        <taxon>Bacillales</taxon>
        <taxon>Bacillaceae</taxon>
        <taxon>Lysinibacillus</taxon>
    </lineage>
</organism>
<sequence>MNKTESHCLLCSQLLKTSVTWKTLLIKQFTPTICTRCTARFEHSQSITALYQYNEAMKDYLHQFKFLQDVALAKVFRQELYTRFNKEKAMILPIPMHPLKQQERTFSHTNELLTAANIPYIQLLEKTTTEAQGSKNREQRLRAAPLFRLKEGANVEHKDYLLFDDIKTTGTTLQHAADVLMQAGAKNVQYFTLIEG</sequence>
<reference evidence="2 3" key="1">
    <citation type="submission" date="2016-10" db="EMBL/GenBank/DDBJ databases">
        <authorList>
            <person name="Varghese N."/>
            <person name="Submissions S."/>
        </authorList>
    </citation>
    <scope>NUCLEOTIDE SEQUENCE [LARGE SCALE GENOMIC DNA]</scope>
    <source>
        <strain evidence="2 3">TC-13</strain>
    </source>
</reference>
<dbReference type="InterPro" id="IPR051910">
    <property type="entry name" value="ComF/GntX_DNA_util-trans"/>
</dbReference>
<dbReference type="CDD" id="cd06223">
    <property type="entry name" value="PRTases_typeI"/>
    <property type="match status" value="1"/>
</dbReference>
<dbReference type="SUPFAM" id="SSF53271">
    <property type="entry name" value="PRTase-like"/>
    <property type="match status" value="1"/>
</dbReference>
<dbReference type="EMBL" id="FOEL01000011">
    <property type="protein sequence ID" value="SER16408.1"/>
    <property type="molecule type" value="Genomic_DNA"/>
</dbReference>
<comment type="caution">
    <text evidence="2">The sequence shown here is derived from an EMBL/GenBank/DDBJ whole genome shotgun (WGS) entry which is preliminary data.</text>
</comment>
<dbReference type="PANTHER" id="PTHR47505:SF1">
    <property type="entry name" value="DNA UTILIZATION PROTEIN YHGH"/>
    <property type="match status" value="1"/>
</dbReference>
<evidence type="ECO:0000313" key="3">
    <source>
        <dbReference type="Proteomes" id="UP000199410"/>
    </source>
</evidence>
<dbReference type="PANTHER" id="PTHR47505">
    <property type="entry name" value="DNA UTILIZATION PROTEIN YHGH"/>
    <property type="match status" value="1"/>
</dbReference>
<dbReference type="RefSeq" id="WP_008178866.1">
    <property type="nucleotide sequence ID" value="NZ_CP189820.1"/>
</dbReference>